<name>A0A133YHS7_9FIRM</name>
<evidence type="ECO:0000256" key="3">
    <source>
        <dbReference type="ARBA" id="ARBA00008397"/>
    </source>
</evidence>
<dbReference type="EC" id="5.3.1.12" evidence="4 7"/>
<dbReference type="EMBL" id="LSCV01000001">
    <property type="protein sequence ID" value="KXB42707.1"/>
    <property type="molecule type" value="Genomic_DNA"/>
</dbReference>
<dbReference type="PANTHER" id="PTHR30068:SF4">
    <property type="entry name" value="URONATE ISOMERASE"/>
    <property type="match status" value="1"/>
</dbReference>
<keyword evidence="9" id="KW-1185">Reference proteome</keyword>
<keyword evidence="6 7" id="KW-0413">Isomerase</keyword>
<dbReference type="InterPro" id="IPR032466">
    <property type="entry name" value="Metal_Hydrolase"/>
</dbReference>
<dbReference type="Proteomes" id="UP000070080">
    <property type="component" value="Unassembled WGS sequence"/>
</dbReference>
<protein>
    <recommendedName>
        <fullName evidence="5 7">Uronate isomerase</fullName>
        <ecNumber evidence="4 7">5.3.1.12</ecNumber>
    </recommendedName>
    <alternativeName>
        <fullName evidence="7">Glucuronate isomerase</fullName>
    </alternativeName>
    <alternativeName>
        <fullName evidence="7">Uronic isomerase</fullName>
    </alternativeName>
</protein>
<accession>A0A133YHS7</accession>
<comment type="pathway">
    <text evidence="2 7">Carbohydrate metabolism; pentose and glucuronate interconversion.</text>
</comment>
<evidence type="ECO:0000256" key="4">
    <source>
        <dbReference type="ARBA" id="ARBA00012546"/>
    </source>
</evidence>
<evidence type="ECO:0000256" key="2">
    <source>
        <dbReference type="ARBA" id="ARBA00004892"/>
    </source>
</evidence>
<evidence type="ECO:0000256" key="7">
    <source>
        <dbReference type="HAMAP-Rule" id="MF_00675"/>
    </source>
</evidence>
<gene>
    <name evidence="7" type="primary">uxaC</name>
    <name evidence="8" type="ORF">HMPREF1872_00043</name>
</gene>
<dbReference type="AlphaFoldDB" id="A0A133YHS7"/>
<comment type="caution">
    <text evidence="8">The sequence shown here is derived from an EMBL/GenBank/DDBJ whole genome shotgun (WGS) entry which is preliminary data.</text>
</comment>
<dbReference type="SUPFAM" id="SSF51556">
    <property type="entry name" value="Metallo-dependent hydrolases"/>
    <property type="match status" value="1"/>
</dbReference>
<dbReference type="RefSeq" id="WP_066712201.1">
    <property type="nucleotide sequence ID" value="NZ_JARFNM010000001.1"/>
</dbReference>
<dbReference type="GO" id="GO:0042840">
    <property type="term" value="P:D-glucuronate catabolic process"/>
    <property type="evidence" value="ECO:0007669"/>
    <property type="project" value="TreeGrafter"/>
</dbReference>
<dbReference type="Gene3D" id="3.20.20.140">
    <property type="entry name" value="Metal-dependent hydrolases"/>
    <property type="match status" value="1"/>
</dbReference>
<dbReference type="Pfam" id="PF02614">
    <property type="entry name" value="UxaC"/>
    <property type="match status" value="1"/>
</dbReference>
<dbReference type="UniPathway" id="UPA00246"/>
<evidence type="ECO:0000313" key="9">
    <source>
        <dbReference type="Proteomes" id="UP000070080"/>
    </source>
</evidence>
<evidence type="ECO:0000313" key="8">
    <source>
        <dbReference type="EMBL" id="KXB42707.1"/>
    </source>
</evidence>
<dbReference type="InterPro" id="IPR003766">
    <property type="entry name" value="Uronate_isomerase"/>
</dbReference>
<dbReference type="STRING" id="1497955.HMPREF1872_00043"/>
<comment type="similarity">
    <text evidence="3 7">Belongs to the metallo-dependent hydrolases superfamily. Uronate isomerase family.</text>
</comment>
<evidence type="ECO:0000256" key="5">
    <source>
        <dbReference type="ARBA" id="ARBA00020555"/>
    </source>
</evidence>
<dbReference type="NCBIfam" id="NF002794">
    <property type="entry name" value="PRK02925.1"/>
    <property type="match status" value="1"/>
</dbReference>
<dbReference type="Gene3D" id="1.10.2020.10">
    <property type="entry name" value="uronate isomerase, domain 2, chain A"/>
    <property type="match status" value="1"/>
</dbReference>
<organism evidence="8 9">
    <name type="scientific">Amygdalobacter nucleatus</name>
    <dbReference type="NCBI Taxonomy" id="3029274"/>
    <lineage>
        <taxon>Bacteria</taxon>
        <taxon>Bacillati</taxon>
        <taxon>Bacillota</taxon>
        <taxon>Clostridia</taxon>
        <taxon>Eubacteriales</taxon>
        <taxon>Oscillospiraceae</taxon>
        <taxon>Amygdalobacter</taxon>
    </lineage>
</organism>
<dbReference type="HAMAP" id="MF_00675">
    <property type="entry name" value="UxaC"/>
    <property type="match status" value="1"/>
</dbReference>
<comment type="catalytic activity">
    <reaction evidence="7">
        <text>aldehydo-D-galacturonate = keto-D-tagaturonate</text>
        <dbReference type="Rhea" id="RHEA:27702"/>
        <dbReference type="ChEBI" id="CHEBI:12952"/>
        <dbReference type="ChEBI" id="CHEBI:17886"/>
    </reaction>
</comment>
<dbReference type="GO" id="GO:0008880">
    <property type="term" value="F:glucuronate isomerase activity"/>
    <property type="evidence" value="ECO:0007669"/>
    <property type="project" value="UniProtKB-UniRule"/>
</dbReference>
<evidence type="ECO:0000256" key="1">
    <source>
        <dbReference type="ARBA" id="ARBA00001165"/>
    </source>
</evidence>
<dbReference type="PANTHER" id="PTHR30068">
    <property type="entry name" value="URONATE ISOMERASE"/>
    <property type="match status" value="1"/>
</dbReference>
<evidence type="ECO:0000256" key="6">
    <source>
        <dbReference type="ARBA" id="ARBA00023235"/>
    </source>
</evidence>
<reference evidence="9" key="1">
    <citation type="submission" date="2016-01" db="EMBL/GenBank/DDBJ databases">
        <authorList>
            <person name="Mitreva M."/>
            <person name="Pepin K.H."/>
            <person name="Mihindukulasuriya K.A."/>
            <person name="Fulton R."/>
            <person name="Fronick C."/>
            <person name="O'Laughlin M."/>
            <person name="Miner T."/>
            <person name="Herter B."/>
            <person name="Rosa B.A."/>
            <person name="Cordes M."/>
            <person name="Tomlinson C."/>
            <person name="Wollam A."/>
            <person name="Palsikar V.B."/>
            <person name="Mardis E.R."/>
            <person name="Wilson R.K."/>
        </authorList>
    </citation>
    <scope>NUCLEOTIDE SEQUENCE [LARGE SCALE GENOMIC DNA]</scope>
    <source>
        <strain evidence="9">KA00274</strain>
    </source>
</reference>
<proteinExistence type="inferred from homology"/>
<sequence>MSYISDDFLIPNKFGQKLYESYAKNMPIFDFHCHLDPKEIYENHKYANLTEIWLGGDHYKWRAMRINGVEERYITGDASDYEKFLAFVDTLQYAVANPLYQWAHLELKRYFNIDCLLTSETAPMVWEVANKALENFGSRDFIRKANVTHIGTTDDPTSDLRYHNLLKDDKSFGVKVFPCFRADLSFKPEAKNYLNWLSKLEGVTGLKIDNINTYMSALEQRIIYFSKHGSNLADHGFEEFTYSPCDSEKAQNIFAKCIRGEQLSREELICFKSFINCELAKLYTKYNWTMQMHVGALRNNNSVMYKRLGPDSGFDSMGDFACAVNLNRFMDELNSQDCLPKTIVYNLNSNNNDVMASLMGNFPKEGVPVRVITGAAWWFYDQKDGIVQQIKSMANLGLLGRFVGMVTDSRSFMSYTRHEYFRRVLCNWLGILVETKEIPNDEQLLAKMIKNVCYNNAKAYFCGEENECN</sequence>
<comment type="catalytic activity">
    <reaction evidence="1 7">
        <text>D-glucuronate = D-fructuronate</text>
        <dbReference type="Rhea" id="RHEA:13049"/>
        <dbReference type="ChEBI" id="CHEBI:58720"/>
        <dbReference type="ChEBI" id="CHEBI:59863"/>
        <dbReference type="EC" id="5.3.1.12"/>
    </reaction>
</comment>
<dbReference type="GO" id="GO:0019698">
    <property type="term" value="P:D-galacturonate catabolic process"/>
    <property type="evidence" value="ECO:0007669"/>
    <property type="project" value="TreeGrafter"/>
</dbReference>
<dbReference type="PATRIC" id="fig|1497955.3.peg.43"/>